<accession>A0A177AQX5</accession>
<protein>
    <submittedName>
        <fullName evidence="1">Uncharacterized protein</fullName>
    </submittedName>
</protein>
<dbReference type="EMBL" id="LWCA01002018">
    <property type="protein sequence ID" value="OAF64220.1"/>
    <property type="molecule type" value="Genomic_DNA"/>
</dbReference>
<gene>
    <name evidence="1" type="ORF">A3Q56_08076</name>
</gene>
<evidence type="ECO:0000313" key="2">
    <source>
        <dbReference type="Proteomes" id="UP000078046"/>
    </source>
</evidence>
<dbReference type="AlphaFoldDB" id="A0A177AQX5"/>
<evidence type="ECO:0000313" key="1">
    <source>
        <dbReference type="EMBL" id="OAF64220.1"/>
    </source>
</evidence>
<proteinExistence type="predicted"/>
<comment type="caution">
    <text evidence="1">The sequence shown here is derived from an EMBL/GenBank/DDBJ whole genome shotgun (WGS) entry which is preliminary data.</text>
</comment>
<dbReference type="Proteomes" id="UP000078046">
    <property type="component" value="Unassembled WGS sequence"/>
</dbReference>
<feature type="non-terminal residue" evidence="1">
    <location>
        <position position="187"/>
    </location>
</feature>
<sequence length="187" mass="22024">METMATKQVYSITVFYQNFYVESDNESEILLTNEFGMNLTIFETKYRKYMQVLHIKNLIMSANSVLSSSKLDKQILNKFSQRTFDLDNLKDIITDIKRDYDDYYYNEEEVNKYLNTFSVNMSLAYGGLNDVETQIHYPSKELYTQIGTNEELPLGSEFQEHVQCFIRPNRSDLPHPYIETAKLVKLL</sequence>
<dbReference type="OrthoDB" id="300855at2759"/>
<keyword evidence="2" id="KW-1185">Reference proteome</keyword>
<reference evidence="1 2" key="1">
    <citation type="submission" date="2016-04" db="EMBL/GenBank/DDBJ databases">
        <title>The genome of Intoshia linei affirms orthonectids as highly simplified spiralians.</title>
        <authorList>
            <person name="Mikhailov K.V."/>
            <person name="Slusarev G.S."/>
            <person name="Nikitin M.A."/>
            <person name="Logacheva M.D."/>
            <person name="Penin A."/>
            <person name="Aleoshin V."/>
            <person name="Panchin Y.V."/>
        </authorList>
    </citation>
    <scope>NUCLEOTIDE SEQUENCE [LARGE SCALE GENOMIC DNA]</scope>
    <source>
        <strain evidence="1">Intl2013</strain>
        <tissue evidence="1">Whole animal</tissue>
    </source>
</reference>
<name>A0A177AQX5_9BILA</name>
<organism evidence="1 2">
    <name type="scientific">Intoshia linei</name>
    <dbReference type="NCBI Taxonomy" id="1819745"/>
    <lineage>
        <taxon>Eukaryota</taxon>
        <taxon>Metazoa</taxon>
        <taxon>Spiralia</taxon>
        <taxon>Lophotrochozoa</taxon>
        <taxon>Mesozoa</taxon>
        <taxon>Orthonectida</taxon>
        <taxon>Rhopaluridae</taxon>
        <taxon>Intoshia</taxon>
    </lineage>
</organism>